<dbReference type="GO" id="GO:0016887">
    <property type="term" value="F:ATP hydrolysis activity"/>
    <property type="evidence" value="ECO:0007669"/>
    <property type="project" value="InterPro"/>
</dbReference>
<dbReference type="SMART" id="SM00382">
    <property type="entry name" value="AAA"/>
    <property type="match status" value="1"/>
</dbReference>
<dbReference type="InterPro" id="IPR017871">
    <property type="entry name" value="ABC_transporter-like_CS"/>
</dbReference>
<dbReference type="GO" id="GO:0005524">
    <property type="term" value="F:ATP binding"/>
    <property type="evidence" value="ECO:0007669"/>
    <property type="project" value="UniProtKB-KW"/>
</dbReference>
<dbReference type="PROSITE" id="PS50893">
    <property type="entry name" value="ABC_TRANSPORTER_2"/>
    <property type="match status" value="1"/>
</dbReference>
<dbReference type="PANTHER" id="PTHR42788:SF13">
    <property type="entry name" value="ALIPHATIC SULFONATES IMPORT ATP-BINDING PROTEIN SSUB"/>
    <property type="match status" value="1"/>
</dbReference>
<dbReference type="GO" id="GO:0016757">
    <property type="term" value="F:glycosyltransferase activity"/>
    <property type="evidence" value="ECO:0007669"/>
    <property type="project" value="UniProtKB-KW"/>
</dbReference>
<evidence type="ECO:0000256" key="4">
    <source>
        <dbReference type="ARBA" id="ARBA00022840"/>
    </source>
</evidence>
<dbReference type="PANTHER" id="PTHR42788">
    <property type="entry name" value="TAURINE IMPORT ATP-BINDING PROTEIN-RELATED"/>
    <property type="match status" value="1"/>
</dbReference>
<keyword evidence="4" id="KW-0067">ATP-binding</keyword>
<dbReference type="RefSeq" id="WP_072550555.1">
    <property type="nucleotide sequence ID" value="NZ_CP021659.1"/>
</dbReference>
<keyword evidence="3" id="KW-0547">Nucleotide-binding</keyword>
<dbReference type="PROSITE" id="PS00211">
    <property type="entry name" value="ABC_TRANSPORTER_1"/>
    <property type="match status" value="1"/>
</dbReference>
<keyword evidence="7" id="KW-1185">Reference proteome</keyword>
<organism evidence="6 7">
    <name type="scientific">Candidatus Fukatsuia symbiotica</name>
    <dbReference type="NCBI Taxonomy" id="1878942"/>
    <lineage>
        <taxon>Bacteria</taxon>
        <taxon>Pseudomonadati</taxon>
        <taxon>Pseudomonadota</taxon>
        <taxon>Gammaproteobacteria</taxon>
        <taxon>Enterobacterales</taxon>
        <taxon>Yersiniaceae</taxon>
        <taxon>Candidatus Fukatsuia</taxon>
    </lineage>
</organism>
<evidence type="ECO:0000256" key="2">
    <source>
        <dbReference type="ARBA" id="ARBA00022448"/>
    </source>
</evidence>
<dbReference type="InterPro" id="IPR003439">
    <property type="entry name" value="ABC_transporter-like_ATP-bd"/>
</dbReference>
<keyword evidence="6" id="KW-0328">Glycosyltransferase</keyword>
<evidence type="ECO:0000313" key="6">
    <source>
        <dbReference type="EMBL" id="AWK13777.1"/>
    </source>
</evidence>
<dbReference type="SUPFAM" id="SSF52540">
    <property type="entry name" value="P-loop containing nucleoside triphosphate hydrolases"/>
    <property type="match status" value="1"/>
</dbReference>
<proteinExistence type="inferred from homology"/>
<dbReference type="EMBL" id="CP021659">
    <property type="protein sequence ID" value="AWK13777.1"/>
    <property type="molecule type" value="Genomic_DNA"/>
</dbReference>
<keyword evidence="2" id="KW-0813">Transport</keyword>
<feature type="domain" description="ABC transporter" evidence="5">
    <location>
        <begin position="17"/>
        <end position="249"/>
    </location>
</feature>
<reference evidence="6 7" key="1">
    <citation type="submission" date="2017-05" db="EMBL/GenBank/DDBJ databases">
        <title>Genome sequence of Candidatus Fukatsuia symbiotica and Candidatus Hamiltonella defensa from Acyrthosiphon pisum strain 5D.</title>
        <authorList>
            <person name="Patel V.A."/>
            <person name="Chevignon G."/>
            <person name="Russell J.A."/>
            <person name="Oliver K.M."/>
        </authorList>
    </citation>
    <scope>NUCLEOTIDE SEQUENCE [LARGE SCALE GENOMIC DNA]</scope>
    <source>
        <strain evidence="6 7">5D</strain>
    </source>
</reference>
<dbReference type="KEGG" id="fsm:CCS41_03655"/>
<dbReference type="CDD" id="cd03293">
    <property type="entry name" value="ABC_NrtD_SsuB_transporters"/>
    <property type="match status" value="1"/>
</dbReference>
<name>A0A2U8I3S0_9GAMM</name>
<accession>A0A2U8I3S0</accession>
<evidence type="ECO:0000313" key="7">
    <source>
        <dbReference type="Proteomes" id="UP000261875"/>
    </source>
</evidence>
<gene>
    <name evidence="6" type="ORF">CCS41_03655</name>
</gene>
<dbReference type="OrthoDB" id="9802264at2"/>
<dbReference type="STRING" id="1878942.GCA_900128755_00107"/>
<protein>
    <submittedName>
        <fullName evidence="6">Mannosyltransferase</fullName>
    </submittedName>
</protein>
<dbReference type="Proteomes" id="UP000261875">
    <property type="component" value="Chromosome"/>
</dbReference>
<evidence type="ECO:0000256" key="1">
    <source>
        <dbReference type="ARBA" id="ARBA00005417"/>
    </source>
</evidence>
<dbReference type="Pfam" id="PF00005">
    <property type="entry name" value="ABC_tran"/>
    <property type="match status" value="1"/>
</dbReference>
<dbReference type="InterPro" id="IPR027417">
    <property type="entry name" value="P-loop_NTPase"/>
</dbReference>
<keyword evidence="6" id="KW-0808">Transferase</keyword>
<dbReference type="InterPro" id="IPR003593">
    <property type="entry name" value="AAA+_ATPase"/>
</dbReference>
<dbReference type="AlphaFoldDB" id="A0A2U8I3S0"/>
<dbReference type="Gene3D" id="3.40.50.300">
    <property type="entry name" value="P-loop containing nucleotide triphosphate hydrolases"/>
    <property type="match status" value="1"/>
</dbReference>
<sequence length="282" mass="31298">MHFNQPSGKIEDKALWLHAVSYHYVNSLDPLERLIVLAETTLTVNAGEFVAVVGPTGCGKSTLLNLCAGLIAPSSGHILVFNEPLNGINQRAGYMFQNEVLMPWFTVLENVVLGLTYRGMSPGESSTRGREWLTRVGLAASADRYPSQLSGGMRKRVALAQTLILDPDIILMDEPFSSLDIQTRQLMENELLALWEKKKSAVLFITHDLDEAIALADRVVVLSAGPATRPIGEFDVSLPRPRDVAEIRSHPDFVALHRNIWDVLRSEVLKNYQHGLSHDHEV</sequence>
<dbReference type="InterPro" id="IPR050166">
    <property type="entry name" value="ABC_transporter_ATP-bind"/>
</dbReference>
<evidence type="ECO:0000259" key="5">
    <source>
        <dbReference type="PROSITE" id="PS50893"/>
    </source>
</evidence>
<comment type="similarity">
    <text evidence="1">Belongs to the ABC transporter superfamily.</text>
</comment>
<evidence type="ECO:0000256" key="3">
    <source>
        <dbReference type="ARBA" id="ARBA00022741"/>
    </source>
</evidence>